<evidence type="ECO:0000313" key="4">
    <source>
        <dbReference type="EMBL" id="ROQ01048.1"/>
    </source>
</evidence>
<protein>
    <recommendedName>
        <fullName evidence="3">Alginate lyase domain-containing protein</fullName>
    </recommendedName>
</protein>
<dbReference type="Proteomes" id="UP000278222">
    <property type="component" value="Unassembled WGS sequence"/>
</dbReference>
<dbReference type="EMBL" id="RJKX01000011">
    <property type="protein sequence ID" value="ROQ01048.1"/>
    <property type="molecule type" value="Genomic_DNA"/>
</dbReference>
<dbReference type="InterPro" id="IPR008929">
    <property type="entry name" value="Chondroitin_lyas"/>
</dbReference>
<dbReference type="SUPFAM" id="SSF48230">
    <property type="entry name" value="Chondroitin AC/alginate lyase"/>
    <property type="match status" value="1"/>
</dbReference>
<dbReference type="GO" id="GO:0042597">
    <property type="term" value="C:periplasmic space"/>
    <property type="evidence" value="ECO:0007669"/>
    <property type="project" value="InterPro"/>
</dbReference>
<organism evidence="4 5">
    <name type="scientific">Stella humosa</name>
    <dbReference type="NCBI Taxonomy" id="94"/>
    <lineage>
        <taxon>Bacteria</taxon>
        <taxon>Pseudomonadati</taxon>
        <taxon>Pseudomonadota</taxon>
        <taxon>Alphaproteobacteria</taxon>
        <taxon>Rhodospirillales</taxon>
        <taxon>Stellaceae</taxon>
        <taxon>Stella</taxon>
    </lineage>
</organism>
<feature type="domain" description="Alginate lyase" evidence="3">
    <location>
        <begin position="422"/>
        <end position="535"/>
    </location>
</feature>
<dbReference type="AlphaFoldDB" id="A0A3N1MBQ3"/>
<name>A0A3N1MBQ3_9PROT</name>
<keyword evidence="5" id="KW-1185">Reference proteome</keyword>
<dbReference type="Gene3D" id="1.50.10.100">
    <property type="entry name" value="Chondroitin AC/alginate lyase"/>
    <property type="match status" value="1"/>
</dbReference>
<evidence type="ECO:0000256" key="1">
    <source>
        <dbReference type="ARBA" id="ARBA00022729"/>
    </source>
</evidence>
<keyword evidence="2" id="KW-0456">Lyase</keyword>
<dbReference type="Pfam" id="PF05426">
    <property type="entry name" value="Alginate_lyase"/>
    <property type="match status" value="1"/>
</dbReference>
<accession>A0A3N1MBQ3</accession>
<dbReference type="GO" id="GO:0016829">
    <property type="term" value="F:lyase activity"/>
    <property type="evidence" value="ECO:0007669"/>
    <property type="project" value="UniProtKB-KW"/>
</dbReference>
<keyword evidence="1" id="KW-0732">Signal</keyword>
<evidence type="ECO:0000256" key="2">
    <source>
        <dbReference type="ARBA" id="ARBA00023239"/>
    </source>
</evidence>
<gene>
    <name evidence="4" type="ORF">EDC65_0220</name>
</gene>
<evidence type="ECO:0000259" key="3">
    <source>
        <dbReference type="Pfam" id="PF05426"/>
    </source>
</evidence>
<dbReference type="OrthoDB" id="7210452at2"/>
<dbReference type="RefSeq" id="WP_123687851.1">
    <property type="nucleotide sequence ID" value="NZ_AP019700.1"/>
</dbReference>
<dbReference type="InterPro" id="IPR008397">
    <property type="entry name" value="Alginate_lyase_dom"/>
</dbReference>
<reference evidence="4 5" key="1">
    <citation type="submission" date="2018-11" db="EMBL/GenBank/DDBJ databases">
        <title>Genomic Encyclopedia of Type Strains, Phase IV (KMG-IV): sequencing the most valuable type-strain genomes for metagenomic binning, comparative biology and taxonomic classification.</title>
        <authorList>
            <person name="Goeker M."/>
        </authorList>
    </citation>
    <scope>NUCLEOTIDE SEQUENCE [LARGE SCALE GENOMIC DNA]</scope>
    <source>
        <strain evidence="4 5">DSM 5900</strain>
    </source>
</reference>
<proteinExistence type="predicted"/>
<sequence length="597" mass="64777">MTARPTFIVYRVLGNDLPPRHRVGQTIDCLRFILRHEPPLADCEKRWVLNRIVDPQAEAEAQALIAAAGQRAIRIPFSLDEYAAQPYAYRGVPDTHRFHSPAFLAMDERNRAPAIDRYLGWRNRYAMHVNGARNQALEDGLADARWVLPLDGQSFIRADAWAAIRAAADSAGEARYLVMPTARLTDAATLLDGSTPPVVGQEPSIGFRSDARERFDAALHYGYADKAALLARLGVSGIWSPSERARTIGGRAGPSPDAGLYRWAGWIARLPSGNADADRDDGERARDRSTAIVQFLRGLDERALGRAWRPGTPLILHSRAMDMGDDQVPVAVGAGQDWRHHAPGILAAAVGDGPSVEDCARRLHAAGIGAATNWRCPPLADAPPFAEALPLVFLLDAILIAARCGALSGHELGGLRTLARGMLAGLLSGPHARTLRTATGSDGTGYEMLVLALAAFVDDRRTMVEALERLPQRIVQQFGDDGAQGAEDDDAERMLANLERWACLARMAGSLGHDLWRVRVGYGHSLHGGILCLLKRIDRADAEDRARLRRRVASIIEISPGRQAPRTAAERRLALAEIDPATALPAFVLLLLGEATA</sequence>
<evidence type="ECO:0000313" key="5">
    <source>
        <dbReference type="Proteomes" id="UP000278222"/>
    </source>
</evidence>
<comment type="caution">
    <text evidence="4">The sequence shown here is derived from an EMBL/GenBank/DDBJ whole genome shotgun (WGS) entry which is preliminary data.</text>
</comment>